<dbReference type="GeneID" id="19903205"/>
<feature type="region of interest" description="Disordered" evidence="1">
    <location>
        <begin position="1"/>
        <end position="33"/>
    </location>
</feature>
<gene>
    <name evidence="2" type="ORF">W97_05894</name>
</gene>
<evidence type="ECO:0000256" key="1">
    <source>
        <dbReference type="SAM" id="MobiDB-lite"/>
    </source>
</evidence>
<keyword evidence="3" id="KW-1185">Reference proteome</keyword>
<protein>
    <submittedName>
        <fullName evidence="2">Uncharacterized protein</fullName>
    </submittedName>
</protein>
<proteinExistence type="predicted"/>
<dbReference type="AlphaFoldDB" id="R7YXS8"/>
<name>R7YXS8_CONA1</name>
<sequence length="218" mass="24627">MARRKRSKDQLTDKQKAKIERNREKWQSKAAEKAAAISVRRDNRVAKQLRLRRRRLEYERNNGVKETDTDLPDYIYREKTIAQALGPLKYSPLLYKEVLATADTLKKHRRTLDEHNAPALQAAVPQAAVPPLSDGHSGIHLGDEPWMTGALPHKPSPPLEYIEVSSDTIIPERFSDDSDSALASQHPVVEEFPPPPTTPIQSTQDSLKPLAEKHLLPL</sequence>
<dbReference type="EMBL" id="JH767582">
    <property type="protein sequence ID" value="EON66648.1"/>
    <property type="molecule type" value="Genomic_DNA"/>
</dbReference>
<organism evidence="2 3">
    <name type="scientific">Coniosporium apollinis (strain CBS 100218)</name>
    <name type="common">Rock-inhabiting black yeast</name>
    <dbReference type="NCBI Taxonomy" id="1168221"/>
    <lineage>
        <taxon>Eukaryota</taxon>
        <taxon>Fungi</taxon>
        <taxon>Dikarya</taxon>
        <taxon>Ascomycota</taxon>
        <taxon>Pezizomycotina</taxon>
        <taxon>Dothideomycetes</taxon>
        <taxon>Dothideomycetes incertae sedis</taxon>
        <taxon>Coniosporium</taxon>
    </lineage>
</organism>
<reference evidence="3" key="1">
    <citation type="submission" date="2012-06" db="EMBL/GenBank/DDBJ databases">
        <title>The genome sequence of Coniosporium apollinis CBS 100218.</title>
        <authorList>
            <consortium name="The Broad Institute Genome Sequencing Platform"/>
            <person name="Cuomo C."/>
            <person name="Gorbushina A."/>
            <person name="Noack S."/>
            <person name="Walker B."/>
            <person name="Young S.K."/>
            <person name="Zeng Q."/>
            <person name="Gargeya S."/>
            <person name="Fitzgerald M."/>
            <person name="Haas B."/>
            <person name="Abouelleil A."/>
            <person name="Alvarado L."/>
            <person name="Arachchi H.M."/>
            <person name="Berlin A.M."/>
            <person name="Chapman S.B."/>
            <person name="Goldberg J."/>
            <person name="Griggs A."/>
            <person name="Gujja S."/>
            <person name="Hansen M."/>
            <person name="Howarth C."/>
            <person name="Imamovic A."/>
            <person name="Larimer J."/>
            <person name="McCowan C."/>
            <person name="Montmayeur A."/>
            <person name="Murphy C."/>
            <person name="Neiman D."/>
            <person name="Pearson M."/>
            <person name="Priest M."/>
            <person name="Roberts A."/>
            <person name="Saif S."/>
            <person name="Shea T."/>
            <person name="Sisk P."/>
            <person name="Sykes S."/>
            <person name="Wortman J."/>
            <person name="Nusbaum C."/>
            <person name="Birren B."/>
        </authorList>
    </citation>
    <scope>NUCLEOTIDE SEQUENCE [LARGE SCALE GENOMIC DNA]</scope>
    <source>
        <strain evidence="3">CBS 100218</strain>
    </source>
</reference>
<evidence type="ECO:0000313" key="2">
    <source>
        <dbReference type="EMBL" id="EON66648.1"/>
    </source>
</evidence>
<evidence type="ECO:0000313" key="3">
    <source>
        <dbReference type="Proteomes" id="UP000016924"/>
    </source>
</evidence>
<dbReference type="RefSeq" id="XP_007781965.1">
    <property type="nucleotide sequence ID" value="XM_007783775.1"/>
</dbReference>
<feature type="region of interest" description="Disordered" evidence="1">
    <location>
        <begin position="172"/>
        <end position="218"/>
    </location>
</feature>
<accession>R7YXS8</accession>
<dbReference type="Proteomes" id="UP000016924">
    <property type="component" value="Unassembled WGS sequence"/>
</dbReference>
<feature type="compositionally biased region" description="Basic and acidic residues" evidence="1">
    <location>
        <begin position="8"/>
        <end position="32"/>
    </location>
</feature>
<dbReference type="HOGENOM" id="CLU_1266818_0_0_1"/>